<evidence type="ECO:0000313" key="1">
    <source>
        <dbReference type="EMBL" id="SMG02982.1"/>
    </source>
</evidence>
<dbReference type="EMBL" id="FXAN01000121">
    <property type="protein sequence ID" value="SMG02982.1"/>
    <property type="molecule type" value="Genomic_DNA"/>
</dbReference>
<proteinExistence type="predicted"/>
<sequence>MQAGHHAACVYVVAAFCSLALGLMASDFIGSSVSHPRTIRPAFAQPAACG</sequence>
<organism evidence="1 2">
    <name type="scientific">Burkholderia singularis</name>
    <dbReference type="NCBI Taxonomy" id="1503053"/>
    <lineage>
        <taxon>Bacteria</taxon>
        <taxon>Pseudomonadati</taxon>
        <taxon>Pseudomonadota</taxon>
        <taxon>Betaproteobacteria</taxon>
        <taxon>Burkholderiales</taxon>
        <taxon>Burkholderiaceae</taxon>
        <taxon>Burkholderia</taxon>
        <taxon>pseudomallei group</taxon>
    </lineage>
</organism>
<accession>A0A238HCT9</accession>
<reference evidence="1 2" key="1">
    <citation type="submission" date="2017-04" db="EMBL/GenBank/DDBJ databases">
        <authorList>
            <person name="Afonso C.L."/>
            <person name="Miller P.J."/>
            <person name="Scott M.A."/>
            <person name="Spackman E."/>
            <person name="Goraichik I."/>
            <person name="Dimitrov K.M."/>
            <person name="Suarez D.L."/>
            <person name="Swayne D.E."/>
        </authorList>
    </citation>
    <scope>NUCLEOTIDE SEQUENCE [LARGE SCALE GENOMIC DNA]</scope>
    <source>
        <strain evidence="1">LMG 28154</strain>
    </source>
</reference>
<dbReference type="Proteomes" id="UP000198460">
    <property type="component" value="Unassembled WGS sequence"/>
</dbReference>
<evidence type="ECO:0000313" key="2">
    <source>
        <dbReference type="Proteomes" id="UP000198460"/>
    </source>
</evidence>
<dbReference type="AlphaFoldDB" id="A0A238HCT9"/>
<gene>
    <name evidence="1" type="ORF">BSIN_5252</name>
</gene>
<name>A0A238HCT9_9BURK</name>
<protein>
    <submittedName>
        <fullName evidence="1">Uncharacterized protein</fullName>
    </submittedName>
</protein>